<evidence type="ECO:0000256" key="2">
    <source>
        <dbReference type="ARBA" id="ARBA00004401"/>
    </source>
</evidence>
<evidence type="ECO:0000313" key="12">
    <source>
        <dbReference type="EMBL" id="SFP75918.1"/>
    </source>
</evidence>
<keyword evidence="6 8" id="KW-0378">Hydrolase</keyword>
<dbReference type="SUPFAM" id="SSF51306">
    <property type="entry name" value="LexA/Signal peptidase"/>
    <property type="match status" value="1"/>
</dbReference>
<dbReference type="PRINTS" id="PR00727">
    <property type="entry name" value="LEADERPTASE"/>
</dbReference>
<dbReference type="AlphaFoldDB" id="A0A1I5SYX1"/>
<feature type="active site" evidence="7">
    <location>
        <position position="81"/>
    </location>
</feature>
<gene>
    <name evidence="11" type="ORF">HHA03_23520</name>
    <name evidence="12" type="ORF">SAMN05421839_1561</name>
</gene>
<dbReference type="GO" id="GO:0006465">
    <property type="term" value="P:signal peptide processing"/>
    <property type="evidence" value="ECO:0007669"/>
    <property type="project" value="InterPro"/>
</dbReference>
<dbReference type="EMBL" id="BJWI01000064">
    <property type="protein sequence ID" value="GEM02820.1"/>
    <property type="molecule type" value="Genomic_DNA"/>
</dbReference>
<dbReference type="OrthoDB" id="9802919at2"/>
<protein>
    <recommendedName>
        <fullName evidence="4 8">Signal peptidase I</fullName>
        <ecNumber evidence="4 8">3.4.21.89</ecNumber>
    </recommendedName>
</protein>
<dbReference type="RefSeq" id="WP_089833886.1">
    <property type="nucleotide sequence ID" value="NZ_BJWI01000064.1"/>
</dbReference>
<comment type="similarity">
    <text evidence="3 9">Belongs to the peptidase S26 family.</text>
</comment>
<feature type="domain" description="Peptidase S26" evidence="10">
    <location>
        <begin position="12"/>
        <end position="169"/>
    </location>
</feature>
<dbReference type="Gene3D" id="2.10.109.10">
    <property type="entry name" value="Umud Fragment, subunit A"/>
    <property type="match status" value="1"/>
</dbReference>
<dbReference type="PROSITE" id="PS00760">
    <property type="entry name" value="SPASE_I_2"/>
    <property type="match status" value="1"/>
</dbReference>
<keyword evidence="8" id="KW-0472">Membrane</keyword>
<dbReference type="PANTHER" id="PTHR43390:SF1">
    <property type="entry name" value="CHLOROPLAST PROCESSING PEPTIDASE"/>
    <property type="match status" value="1"/>
</dbReference>
<dbReference type="InterPro" id="IPR019533">
    <property type="entry name" value="Peptidase_S26"/>
</dbReference>
<accession>A0A1I5SYX1</accession>
<reference evidence="12 13" key="1">
    <citation type="submission" date="2016-10" db="EMBL/GenBank/DDBJ databases">
        <authorList>
            <person name="de Groot N.N."/>
        </authorList>
    </citation>
    <scope>NUCLEOTIDE SEQUENCE [LARGE SCALE GENOMIC DNA]</scope>
    <source>
        <strain evidence="12 13">DSM 17073</strain>
    </source>
</reference>
<sequence length="177" mass="21065">MNQLYKSQDFHIVKVLMFFLILLLFFKSFVFTVFVVDGHSMEPTLHDQDFIMIDTWGYEYKPVKRFDVVVFKRRDGAYFVKRVIGLPGETIRYHQHTLYINNQPVKEGYLTKEELSMMVDFDLRMIQEGHVIPEDHYFLLGDHRSRSLDSRNFGLIHKEQLTGRVMASYYPTVKSIQ</sequence>
<proteinExistence type="inferred from homology"/>
<dbReference type="InterPro" id="IPR000223">
    <property type="entry name" value="Pept_S26A_signal_pept_1"/>
</dbReference>
<evidence type="ECO:0000313" key="11">
    <source>
        <dbReference type="EMBL" id="GEM02820.1"/>
    </source>
</evidence>
<name>A0A1I5SYX1_9BACI</name>
<dbReference type="InterPro" id="IPR019757">
    <property type="entry name" value="Pept_S26A_signal_pept_1_Lys-AS"/>
</dbReference>
<organism evidence="12 13">
    <name type="scientific">Halolactibacillus halophilus</name>
    <dbReference type="NCBI Taxonomy" id="306540"/>
    <lineage>
        <taxon>Bacteria</taxon>
        <taxon>Bacillati</taxon>
        <taxon>Bacillota</taxon>
        <taxon>Bacilli</taxon>
        <taxon>Bacillales</taxon>
        <taxon>Bacillaceae</taxon>
        <taxon>Halolactibacillus</taxon>
    </lineage>
</organism>
<dbReference type="EC" id="3.4.21.89" evidence="4 8"/>
<dbReference type="GO" id="GO:0009003">
    <property type="term" value="F:signal peptidase activity"/>
    <property type="evidence" value="ECO:0007669"/>
    <property type="project" value="UniProtKB-EC"/>
</dbReference>
<dbReference type="PANTHER" id="PTHR43390">
    <property type="entry name" value="SIGNAL PEPTIDASE I"/>
    <property type="match status" value="1"/>
</dbReference>
<keyword evidence="5 8" id="KW-0645">Protease</keyword>
<dbReference type="GO" id="GO:0004252">
    <property type="term" value="F:serine-type endopeptidase activity"/>
    <property type="evidence" value="ECO:0007669"/>
    <property type="project" value="InterPro"/>
</dbReference>
<evidence type="ECO:0000256" key="4">
    <source>
        <dbReference type="ARBA" id="ARBA00013208"/>
    </source>
</evidence>
<dbReference type="STRING" id="306540.SAMN05421839_1561"/>
<dbReference type="Proteomes" id="UP000242243">
    <property type="component" value="Unassembled WGS sequence"/>
</dbReference>
<evidence type="ECO:0000256" key="6">
    <source>
        <dbReference type="ARBA" id="ARBA00022801"/>
    </source>
</evidence>
<evidence type="ECO:0000256" key="1">
    <source>
        <dbReference type="ARBA" id="ARBA00000677"/>
    </source>
</evidence>
<dbReference type="EMBL" id="FOXC01000056">
    <property type="protein sequence ID" value="SFP75918.1"/>
    <property type="molecule type" value="Genomic_DNA"/>
</dbReference>
<keyword evidence="8" id="KW-0812">Transmembrane</keyword>
<dbReference type="GO" id="GO:0005886">
    <property type="term" value="C:plasma membrane"/>
    <property type="evidence" value="ECO:0007669"/>
    <property type="project" value="UniProtKB-SubCell"/>
</dbReference>
<evidence type="ECO:0000256" key="9">
    <source>
        <dbReference type="RuleBase" id="RU362042"/>
    </source>
</evidence>
<dbReference type="InterPro" id="IPR019756">
    <property type="entry name" value="Pept_S26A_signal_pept_1_Ser-AS"/>
</dbReference>
<dbReference type="Proteomes" id="UP000321547">
    <property type="component" value="Unassembled WGS sequence"/>
</dbReference>
<comment type="catalytic activity">
    <reaction evidence="1 8">
        <text>Cleavage of hydrophobic, N-terminal signal or leader sequences from secreted and periplasmic proteins.</text>
        <dbReference type="EC" id="3.4.21.89"/>
    </reaction>
</comment>
<feature type="active site" evidence="7">
    <location>
        <position position="40"/>
    </location>
</feature>
<evidence type="ECO:0000313" key="14">
    <source>
        <dbReference type="Proteomes" id="UP000321547"/>
    </source>
</evidence>
<reference evidence="11 14" key="2">
    <citation type="submission" date="2019-07" db="EMBL/GenBank/DDBJ databases">
        <title>Whole genome shotgun sequence of Halolactibacillus halophilus NBRC 100868.</title>
        <authorList>
            <person name="Hosoyama A."/>
            <person name="Uohara A."/>
            <person name="Ohji S."/>
            <person name="Ichikawa N."/>
        </authorList>
    </citation>
    <scope>NUCLEOTIDE SEQUENCE [LARGE SCALE GENOMIC DNA]</scope>
    <source>
        <strain evidence="11 14">NBRC 100868</strain>
    </source>
</reference>
<dbReference type="InterPro" id="IPR036286">
    <property type="entry name" value="LexA/Signal_pep-like_sf"/>
</dbReference>
<comment type="subcellular location">
    <subcellularLocation>
        <location evidence="2">Cell membrane</location>
        <topology evidence="2">Single-pass type II membrane protein</topology>
    </subcellularLocation>
    <subcellularLocation>
        <location evidence="9">Membrane</location>
        <topology evidence="9">Single-pass type II membrane protein</topology>
    </subcellularLocation>
</comment>
<dbReference type="CDD" id="cd06530">
    <property type="entry name" value="S26_SPase_I"/>
    <property type="match status" value="1"/>
</dbReference>
<dbReference type="NCBIfam" id="TIGR02227">
    <property type="entry name" value="sigpep_I_bact"/>
    <property type="match status" value="1"/>
</dbReference>
<dbReference type="Pfam" id="PF10502">
    <property type="entry name" value="Peptidase_S26"/>
    <property type="match status" value="1"/>
</dbReference>
<evidence type="ECO:0000256" key="3">
    <source>
        <dbReference type="ARBA" id="ARBA00009370"/>
    </source>
</evidence>
<dbReference type="PROSITE" id="PS00501">
    <property type="entry name" value="SPASE_I_1"/>
    <property type="match status" value="1"/>
</dbReference>
<feature type="transmembrane region" description="Helical" evidence="8">
    <location>
        <begin position="12"/>
        <end position="36"/>
    </location>
</feature>
<keyword evidence="14" id="KW-1185">Reference proteome</keyword>
<evidence type="ECO:0000256" key="5">
    <source>
        <dbReference type="ARBA" id="ARBA00022670"/>
    </source>
</evidence>
<evidence type="ECO:0000259" key="10">
    <source>
        <dbReference type="Pfam" id="PF10502"/>
    </source>
</evidence>
<evidence type="ECO:0000256" key="7">
    <source>
        <dbReference type="PIRSR" id="PIRSR600223-1"/>
    </source>
</evidence>
<keyword evidence="8" id="KW-1133">Transmembrane helix</keyword>
<evidence type="ECO:0000313" key="13">
    <source>
        <dbReference type="Proteomes" id="UP000242243"/>
    </source>
</evidence>
<evidence type="ECO:0000256" key="8">
    <source>
        <dbReference type="RuleBase" id="RU003993"/>
    </source>
</evidence>